<sequence length="62" mass="6936">MANTMIVVTGTSATGKTILSKKLASKFNLSLINKDEIKSSLFFTFLVQNIYEIYKAVEMLMV</sequence>
<gene>
    <name evidence="1" type="ORF">IO99_06590</name>
</gene>
<dbReference type="RefSeq" id="WP_035131473.1">
    <property type="nucleotide sequence ID" value="NZ_JPMD01000014.1"/>
</dbReference>
<reference evidence="1 2" key="1">
    <citation type="submission" date="2014-07" db="EMBL/GenBank/DDBJ databases">
        <title>Draft genome of Clostridium sulfidigenes 113A isolated from sediments associated with methane hydrate from Krishna Godavari basin.</title>
        <authorList>
            <person name="Honkalas V.S."/>
            <person name="Dabir A.P."/>
            <person name="Arora P."/>
            <person name="Dhakephalkar P.K."/>
        </authorList>
    </citation>
    <scope>NUCLEOTIDE SEQUENCE [LARGE SCALE GENOMIC DNA]</scope>
    <source>
        <strain evidence="1 2">113A</strain>
    </source>
</reference>
<evidence type="ECO:0000313" key="1">
    <source>
        <dbReference type="EMBL" id="KEZ87242.1"/>
    </source>
</evidence>
<keyword evidence="2" id="KW-1185">Reference proteome</keyword>
<organism evidence="1 2">
    <name type="scientific">Clostridium sulfidigenes</name>
    <dbReference type="NCBI Taxonomy" id="318464"/>
    <lineage>
        <taxon>Bacteria</taxon>
        <taxon>Bacillati</taxon>
        <taxon>Bacillota</taxon>
        <taxon>Clostridia</taxon>
        <taxon>Eubacteriales</taxon>
        <taxon>Clostridiaceae</taxon>
        <taxon>Clostridium</taxon>
    </lineage>
</organism>
<dbReference type="STRING" id="318464.IO99_06590"/>
<comment type="caution">
    <text evidence="1">The sequence shown here is derived from an EMBL/GenBank/DDBJ whole genome shotgun (WGS) entry which is preliminary data.</text>
</comment>
<accession>A0A084JE58</accession>
<dbReference type="EMBL" id="JPMD01000014">
    <property type="protein sequence ID" value="KEZ87242.1"/>
    <property type="molecule type" value="Genomic_DNA"/>
</dbReference>
<dbReference type="AlphaFoldDB" id="A0A084JE58"/>
<evidence type="ECO:0000313" key="2">
    <source>
        <dbReference type="Proteomes" id="UP000028542"/>
    </source>
</evidence>
<proteinExistence type="predicted"/>
<dbReference type="Proteomes" id="UP000028542">
    <property type="component" value="Unassembled WGS sequence"/>
</dbReference>
<name>A0A084JE58_9CLOT</name>
<dbReference type="SUPFAM" id="SSF52540">
    <property type="entry name" value="P-loop containing nucleoside triphosphate hydrolases"/>
    <property type="match status" value="1"/>
</dbReference>
<protein>
    <submittedName>
        <fullName evidence="1">Uncharacterized protein</fullName>
    </submittedName>
</protein>
<dbReference type="Gene3D" id="3.40.50.300">
    <property type="entry name" value="P-loop containing nucleotide triphosphate hydrolases"/>
    <property type="match status" value="1"/>
</dbReference>
<dbReference type="InterPro" id="IPR027417">
    <property type="entry name" value="P-loop_NTPase"/>
</dbReference>